<evidence type="ECO:0000313" key="2">
    <source>
        <dbReference type="EMBL" id="ONK72849.1"/>
    </source>
</evidence>
<evidence type="ECO:0000256" key="1">
    <source>
        <dbReference type="SAM" id="MobiDB-lite"/>
    </source>
</evidence>
<evidence type="ECO:0000313" key="3">
    <source>
        <dbReference type="Proteomes" id="UP000243459"/>
    </source>
</evidence>
<organism evidence="2 3">
    <name type="scientific">Asparagus officinalis</name>
    <name type="common">Garden asparagus</name>
    <dbReference type="NCBI Taxonomy" id="4686"/>
    <lineage>
        <taxon>Eukaryota</taxon>
        <taxon>Viridiplantae</taxon>
        <taxon>Streptophyta</taxon>
        <taxon>Embryophyta</taxon>
        <taxon>Tracheophyta</taxon>
        <taxon>Spermatophyta</taxon>
        <taxon>Magnoliopsida</taxon>
        <taxon>Liliopsida</taxon>
        <taxon>Asparagales</taxon>
        <taxon>Asparagaceae</taxon>
        <taxon>Asparagoideae</taxon>
        <taxon>Asparagus</taxon>
    </lineage>
</organism>
<feature type="compositionally biased region" description="Low complexity" evidence="1">
    <location>
        <begin position="73"/>
        <end position="82"/>
    </location>
</feature>
<dbReference type="Proteomes" id="UP000243459">
    <property type="component" value="Chromosome 4"/>
</dbReference>
<dbReference type="Gramene" id="ONK72849">
    <property type="protein sequence ID" value="ONK72849"/>
    <property type="gene ID" value="A4U43_C04F23900"/>
</dbReference>
<proteinExistence type="predicted"/>
<keyword evidence="3" id="KW-1185">Reference proteome</keyword>
<reference evidence="3" key="1">
    <citation type="journal article" date="2017" name="Nat. Commun.">
        <title>The asparagus genome sheds light on the origin and evolution of a young Y chromosome.</title>
        <authorList>
            <person name="Harkess A."/>
            <person name="Zhou J."/>
            <person name="Xu C."/>
            <person name="Bowers J.E."/>
            <person name="Van der Hulst R."/>
            <person name="Ayyampalayam S."/>
            <person name="Mercati F."/>
            <person name="Riccardi P."/>
            <person name="McKain M.R."/>
            <person name="Kakrana A."/>
            <person name="Tang H."/>
            <person name="Ray J."/>
            <person name="Groenendijk J."/>
            <person name="Arikit S."/>
            <person name="Mathioni S.M."/>
            <person name="Nakano M."/>
            <person name="Shan H."/>
            <person name="Telgmann-Rauber A."/>
            <person name="Kanno A."/>
            <person name="Yue Z."/>
            <person name="Chen H."/>
            <person name="Li W."/>
            <person name="Chen Y."/>
            <person name="Xu X."/>
            <person name="Zhang Y."/>
            <person name="Luo S."/>
            <person name="Chen H."/>
            <person name="Gao J."/>
            <person name="Mao Z."/>
            <person name="Pires J.C."/>
            <person name="Luo M."/>
            <person name="Kudrna D."/>
            <person name="Wing R.A."/>
            <person name="Meyers B.C."/>
            <person name="Yi K."/>
            <person name="Kong H."/>
            <person name="Lavrijsen P."/>
            <person name="Sunseri F."/>
            <person name="Falavigna A."/>
            <person name="Ye Y."/>
            <person name="Leebens-Mack J.H."/>
            <person name="Chen G."/>
        </authorList>
    </citation>
    <scope>NUCLEOTIDE SEQUENCE [LARGE SCALE GENOMIC DNA]</scope>
    <source>
        <strain evidence="3">cv. DH0086</strain>
    </source>
</reference>
<gene>
    <name evidence="2" type="ORF">A4U43_C04F23900</name>
</gene>
<dbReference type="EMBL" id="CM007384">
    <property type="protein sequence ID" value="ONK72849.1"/>
    <property type="molecule type" value="Genomic_DNA"/>
</dbReference>
<name>A0A5P1F7Z0_ASPOF</name>
<feature type="compositionally biased region" description="Acidic residues" evidence="1">
    <location>
        <begin position="55"/>
        <end position="72"/>
    </location>
</feature>
<accession>A0A5P1F7Z0</accession>
<dbReference type="AlphaFoldDB" id="A0A5P1F7Z0"/>
<sequence length="103" mass="11034">MVEHELARKDKDLKVVMAGAQHHETLLTQYPSRVANCLNVLKMLGMQDRIGIVEEDEEVANEDIDEGSDDDASSSSSSGELDFPPSNALGLGSPLNPALDSAP</sequence>
<feature type="region of interest" description="Disordered" evidence="1">
    <location>
        <begin position="55"/>
        <end position="103"/>
    </location>
</feature>
<protein>
    <submittedName>
        <fullName evidence="2">Uncharacterized protein</fullName>
    </submittedName>
</protein>